<reference evidence="3 4" key="1">
    <citation type="journal article" date="2011" name="Stand. Genomic Sci.">
        <title>Complete genome sequence of Thermomonospora curvata type strain (B9).</title>
        <authorList>
            <person name="Chertkov O."/>
            <person name="Sikorski J."/>
            <person name="Nolan M."/>
            <person name="Lapidus A."/>
            <person name="Lucas S."/>
            <person name="Del Rio T.G."/>
            <person name="Tice H."/>
            <person name="Cheng J.F."/>
            <person name="Goodwin L."/>
            <person name="Pitluck S."/>
            <person name="Liolios K."/>
            <person name="Ivanova N."/>
            <person name="Mavromatis K."/>
            <person name="Mikhailova N."/>
            <person name="Ovchinnikova G."/>
            <person name="Pati A."/>
            <person name="Chen A."/>
            <person name="Palaniappan K."/>
            <person name="Djao O.D."/>
            <person name="Land M."/>
            <person name="Hauser L."/>
            <person name="Chang Y.J."/>
            <person name="Jeffries C.D."/>
            <person name="Brettin T."/>
            <person name="Han C."/>
            <person name="Detter J.C."/>
            <person name="Rohde M."/>
            <person name="Goker M."/>
            <person name="Woyke T."/>
            <person name="Bristow J."/>
            <person name="Eisen J.A."/>
            <person name="Markowitz V."/>
            <person name="Hugenholtz P."/>
            <person name="Klenk H.P."/>
            <person name="Kyrpides N.C."/>
        </authorList>
    </citation>
    <scope>NUCLEOTIDE SEQUENCE [LARGE SCALE GENOMIC DNA]</scope>
    <source>
        <strain evidence="4">ATCC 19995 / DSM 43183 / JCM 3096 / KCTC 9072 / NBRC 15933 / NCIMB 10081 / Henssen B9</strain>
    </source>
</reference>
<dbReference type="SUPFAM" id="SSF48452">
    <property type="entry name" value="TPR-like"/>
    <property type="match status" value="3"/>
</dbReference>
<dbReference type="KEGG" id="tcu:Tcur_1600"/>
<organism evidence="3 4">
    <name type="scientific">Thermomonospora curvata (strain ATCC 19995 / DSM 43183 / JCM 3096 / KCTC 9072 / NBRC 15933 / NCIMB 10081 / Henssen B9)</name>
    <dbReference type="NCBI Taxonomy" id="471852"/>
    <lineage>
        <taxon>Bacteria</taxon>
        <taxon>Bacillati</taxon>
        <taxon>Actinomycetota</taxon>
        <taxon>Actinomycetes</taxon>
        <taxon>Streptosporangiales</taxon>
        <taxon>Thermomonosporaceae</taxon>
        <taxon>Thermomonospora</taxon>
    </lineage>
</organism>
<keyword evidence="4" id="KW-1185">Reference proteome</keyword>
<dbReference type="Pfam" id="PF13424">
    <property type="entry name" value="TPR_12"/>
    <property type="match status" value="1"/>
</dbReference>
<dbReference type="Pfam" id="PF25000">
    <property type="entry name" value="DUF7779"/>
    <property type="match status" value="1"/>
</dbReference>
<feature type="compositionally biased region" description="Low complexity" evidence="1">
    <location>
        <begin position="37"/>
        <end position="46"/>
    </location>
</feature>
<dbReference type="eggNOG" id="COG0457">
    <property type="taxonomic scope" value="Bacteria"/>
</dbReference>
<protein>
    <recommendedName>
        <fullName evidence="2">DUF7779 domain-containing protein</fullName>
    </recommendedName>
</protein>
<dbReference type="NCBIfam" id="NF040586">
    <property type="entry name" value="FxSxx_TPR"/>
    <property type="match status" value="1"/>
</dbReference>
<dbReference type="Gene3D" id="3.40.50.300">
    <property type="entry name" value="P-loop containing nucleotide triphosphate hydrolases"/>
    <property type="match status" value="1"/>
</dbReference>
<dbReference type="SUPFAM" id="SSF52540">
    <property type="entry name" value="P-loop containing nucleoside triphosphate hydrolases"/>
    <property type="match status" value="1"/>
</dbReference>
<evidence type="ECO:0000259" key="2">
    <source>
        <dbReference type="Pfam" id="PF25000"/>
    </source>
</evidence>
<proteinExistence type="predicted"/>
<evidence type="ECO:0000256" key="1">
    <source>
        <dbReference type="SAM" id="MobiDB-lite"/>
    </source>
</evidence>
<dbReference type="STRING" id="471852.Tcur_1600"/>
<sequence length="1383" mass="153616">MLDRFIEALRGLDPQPTAEELADALWLARYLSAQSSASASASHAKPSLPPPERKEGSPPTEPAALRPDPPSRSAVTRSASPRAGLHLASPQASGPQVMRVPAPPALPRILRLAQALRPLRVGADSSTRQYLDEEATAQRIADTGIWQPELRPEQERRLDIALVVDDSASMAVWQRTVSEFQSVLEQLAAFRDVRVWRIDTDDDRLALYTGAPRTGSGRSPEELIDPTHRRVVLVVSDCIGRAWKDGRFAALLARWGRMGPVAIIQPLPQRLWWRCAANVVPVSIRATQPGQPNEQLEVRSQESGEALAGIAIPVLELEPRWLRPWAELVGGTANRLTGMALPTGRPVAEDSPEDEPDGLSPAERVKRFRATASPTAFRLAAYLAAAPLRPPVMRLVQQAMLPDSRPSHLAEVFLSGLLRKTGTTADPEEADYEFLDGVRDILLSALKRSEALRVVQEVWEVMRNRWGAGSDFSALLRAVEQGAETPPLDPPFARVTAQVLARLGGRYAAIAERLRAEFGSAGPTGQPDEFEEDDAPFSGLPQITRARPAAPVLGGGLPPRNPNFIGRDELLLQTRHLLNSGVTALLPQAHLLGGEGKSQLAIEFAHRHIADYDLIWWIPAEQITLARSSLTLLARRLGTPLSDDINRTVERVLQELRRGGRYRRWLLIYDNAIDPDELMPLMPADLVEGRLVVPQQRGLGHVLVTSGDERWRQRATVLQVGVFTRAESIAFLRHQVPRLSASEAHRLAAQVEDLPLALEQTAALLGETGLETEEYLRQLEAQFTQQWIRTLPPEYPRPLAATLGLAFERLRQDAPATARLLELWAFFGSEPVPRELLSSGGHARLPTVLQAILEDPHRLTRAMNDISRYALGRFDRQTASLQVHRLVRVMLQARLPGRRGEQVRNRVHRILAAAIPEAPPDNETTWARREQIAPHVVPAGAIDGTTEHAREVVLDQMRYRYLLGDFEGARDLGEKALERWSPLLGPDDEQVLDAGRQMGNVLRSLGEVSEARRLNAEVHRRTLARFGPDNLKTLQIANSVGADLRLQGDFAGALRLDRQTLQRMVRILGRDRDETFRVVNNVGIDLRLMGRFQQAYEIDSDAFDRLLGQHGPRHRSTLVAMNQVARDLHGLGRYREAETLHRQALEMMRETLGHDHAIVLQAEMSRVGTLRRLGAYRQARKLAEATFELHRQRFGREHPDTLAAQRSLAVACAVTGDAERGRELSEEASRGYRRLLGADHPFTHACATDLALNLRALGEHEAALLADDSALRALQRTLGADHYYSLCCSVGLVHDLFHTGRLEAALSRSEDTRAHFREQYGPDHVYSLICEHNHQVLLRRLGRESSGPSLSQNLASVLGADHPDVRRANADELIECDITPIPL</sequence>
<accession>D1ABE0</accession>
<feature type="region of interest" description="Disordered" evidence="1">
    <location>
        <begin position="37"/>
        <end position="100"/>
    </location>
</feature>
<dbReference type="InterPro" id="IPR027417">
    <property type="entry name" value="P-loop_NTPase"/>
</dbReference>
<dbReference type="Gene3D" id="1.25.40.10">
    <property type="entry name" value="Tetratricopeptide repeat domain"/>
    <property type="match status" value="3"/>
</dbReference>
<gene>
    <name evidence="3" type="ordered locus">Tcur_1600</name>
</gene>
<dbReference type="PANTHER" id="PTHR46082">
    <property type="entry name" value="ATP/GTP-BINDING PROTEIN-RELATED"/>
    <property type="match status" value="1"/>
</dbReference>
<name>D1ABE0_THECD</name>
<feature type="region of interest" description="Disordered" evidence="1">
    <location>
        <begin position="518"/>
        <end position="541"/>
    </location>
</feature>
<feature type="domain" description="DUF7779" evidence="2">
    <location>
        <begin position="813"/>
        <end position="895"/>
    </location>
</feature>
<dbReference type="InterPro" id="IPR047738">
    <property type="entry name" value="SAV_2336-like_N"/>
</dbReference>
<evidence type="ECO:0000313" key="3">
    <source>
        <dbReference type="EMBL" id="ACY97176.1"/>
    </source>
</evidence>
<dbReference type="InterPro" id="IPR056681">
    <property type="entry name" value="DUF7779"/>
</dbReference>
<dbReference type="HOGENOM" id="CLU_005905_0_0_11"/>
<evidence type="ECO:0000313" key="4">
    <source>
        <dbReference type="Proteomes" id="UP000001918"/>
    </source>
</evidence>
<dbReference type="Proteomes" id="UP000001918">
    <property type="component" value="Chromosome"/>
</dbReference>
<dbReference type="InterPro" id="IPR053137">
    <property type="entry name" value="NLR-like"/>
</dbReference>
<dbReference type="RefSeq" id="WP_012851960.1">
    <property type="nucleotide sequence ID" value="NC_013510.1"/>
</dbReference>
<dbReference type="EMBL" id="CP001738">
    <property type="protein sequence ID" value="ACY97176.1"/>
    <property type="molecule type" value="Genomic_DNA"/>
</dbReference>
<dbReference type="NCBIfam" id="NF041121">
    <property type="entry name" value="SAV_2336_NTERM"/>
    <property type="match status" value="1"/>
</dbReference>
<dbReference type="InterPro" id="IPR011990">
    <property type="entry name" value="TPR-like_helical_dom_sf"/>
</dbReference>
<dbReference type="PANTHER" id="PTHR46082:SF6">
    <property type="entry name" value="AAA+ ATPASE DOMAIN-CONTAINING PROTEIN-RELATED"/>
    <property type="match status" value="1"/>
</dbReference>
<dbReference type="Pfam" id="PF13374">
    <property type="entry name" value="TPR_10"/>
    <property type="match status" value="4"/>
</dbReference>